<reference evidence="4 5" key="1">
    <citation type="submission" date="2018-06" db="EMBL/GenBank/DDBJ databases">
        <title>Actinomadura craniellae sp. nov. isolated from marine sponge Craniella sp.</title>
        <authorList>
            <person name="Li L."/>
            <person name="Xu Q.H."/>
            <person name="Lin H.W."/>
            <person name="Lu Y.H."/>
        </authorList>
    </citation>
    <scope>NUCLEOTIDE SEQUENCE [LARGE SCALE GENOMIC DNA]</scope>
    <source>
        <strain evidence="4 5">LHW63021</strain>
    </source>
</reference>
<dbReference type="NCBIfam" id="NF041501">
    <property type="entry name" value="cola_mem"/>
    <property type="match status" value="1"/>
</dbReference>
<feature type="region of interest" description="Disordered" evidence="1">
    <location>
        <begin position="239"/>
        <end position="265"/>
    </location>
</feature>
<dbReference type="EMBL" id="QLYX01000010">
    <property type="protein sequence ID" value="RAY13066.1"/>
    <property type="molecule type" value="Genomic_DNA"/>
</dbReference>
<evidence type="ECO:0000313" key="5">
    <source>
        <dbReference type="Proteomes" id="UP000251891"/>
    </source>
</evidence>
<organism evidence="4 5">
    <name type="scientific">Actinomadura craniellae</name>
    <dbReference type="NCBI Taxonomy" id="2231787"/>
    <lineage>
        <taxon>Bacteria</taxon>
        <taxon>Bacillati</taxon>
        <taxon>Actinomycetota</taxon>
        <taxon>Actinomycetes</taxon>
        <taxon>Streptosporangiales</taxon>
        <taxon>Thermomonosporaceae</taxon>
        <taxon>Actinomadura</taxon>
    </lineage>
</organism>
<keyword evidence="3" id="KW-0732">Signal</keyword>
<comment type="caution">
    <text evidence="4">The sequence shown here is derived from an EMBL/GenBank/DDBJ whole genome shotgun (WGS) entry which is preliminary data.</text>
</comment>
<dbReference type="RefSeq" id="WP_111869761.1">
    <property type="nucleotide sequence ID" value="NZ_QLYX01000010.1"/>
</dbReference>
<evidence type="ECO:0000256" key="2">
    <source>
        <dbReference type="SAM" id="Phobius"/>
    </source>
</evidence>
<feature type="compositionally biased region" description="Pro residues" evidence="1">
    <location>
        <begin position="630"/>
        <end position="642"/>
    </location>
</feature>
<feature type="region of interest" description="Disordered" evidence="1">
    <location>
        <begin position="630"/>
        <end position="689"/>
    </location>
</feature>
<feature type="transmembrane region" description="Helical" evidence="2">
    <location>
        <begin position="338"/>
        <end position="358"/>
    </location>
</feature>
<keyword evidence="2" id="KW-1133">Transmembrane helix</keyword>
<sequence length="780" mass="82201">MRGAMRRAGGVLFLAACLALPAWSAPAGAADPQVRGYAGTGGAAASGDPGAPYVLVTVRDATECALPAGVTGPDPRRSRGIRIFVAGERVYPTPPGTDPTEVYPAGVEYAGPDDLLIDVLARPGQPAPTSLPLRLDCADRSGTWRTVIDRAVPYGGHGNTLPVEVSTVAENGLVRVGDIRALYNQPAQVRTQDVTAEVDGRPAQVVPGERDGLMSVRLPAGTGRGLRVLTVRAGGRSQTVPIRNGFATPPPRRAAPSQPSVDPSRSVVLHSVPTLSDLPADPVTGGLSLGAMAVLLLLIGFPSQPFNQTLDEHEEEIRRRLRALLRRPPQPRPRSGRLPGPVVFALFCVLTAGLTVLVDANVTTAGTDALVLFAGFLAAIPLVTLAYSWTIEVFARLFSDTRGALAVLGWAAALAVLCAAVSRLADFRPGYVYGLIAGFVVLREGRRDRERGLTAERGGAAVLVGAISVLLLSVVAYLVLDKVHPAATREDAAIWLRLADAVLLTTFVTGVQGIVFGLLPFRFLDGQRLFAWSRAAWALVYGTGLLIFFYVLVFKHAEGTARGADLLRGLGLFAVFGTVSVLVWGYFRYRPDPAGPGPRGWPWFAVAVVLPLALVIAAGTAAAARFAAAPPPATAAPEPPGTSSPAASPVTSPGTSTAASPLAGPTPTVSALRCERRDRDVTDPQGRTFATWTCPTERRGRVYRTPATGPATGYLSAAENWFACQLPGGPDPDGRPGTWLYTQGDDQYENEGWGWFPASFVSATWAGREVPELPPCDFAP</sequence>
<feature type="transmembrane region" description="Helical" evidence="2">
    <location>
        <begin position="460"/>
        <end position="480"/>
    </location>
</feature>
<feature type="compositionally biased region" description="Low complexity" evidence="1">
    <location>
        <begin position="643"/>
        <end position="663"/>
    </location>
</feature>
<feature type="signal peptide" evidence="3">
    <location>
        <begin position="1"/>
        <end position="29"/>
    </location>
</feature>
<protein>
    <submittedName>
        <fullName evidence="4">Uncharacterized protein</fullName>
    </submittedName>
</protein>
<feature type="chain" id="PRO_5016587864" evidence="3">
    <location>
        <begin position="30"/>
        <end position="780"/>
    </location>
</feature>
<proteinExistence type="predicted"/>
<keyword evidence="5" id="KW-1185">Reference proteome</keyword>
<keyword evidence="2" id="KW-0472">Membrane</keyword>
<feature type="transmembrane region" description="Helical" evidence="2">
    <location>
        <begin position="601"/>
        <end position="624"/>
    </location>
</feature>
<dbReference type="AlphaFoldDB" id="A0A365H211"/>
<feature type="transmembrane region" description="Helical" evidence="2">
    <location>
        <begin position="535"/>
        <end position="554"/>
    </location>
</feature>
<evidence type="ECO:0000313" key="4">
    <source>
        <dbReference type="EMBL" id="RAY13066.1"/>
    </source>
</evidence>
<gene>
    <name evidence="4" type="ORF">DPM19_21430</name>
</gene>
<dbReference type="InterPro" id="IPR048104">
    <property type="entry name" value="Cola_memb_dom"/>
</dbReference>
<name>A0A365H211_9ACTN</name>
<evidence type="ECO:0000256" key="3">
    <source>
        <dbReference type="SAM" id="SignalP"/>
    </source>
</evidence>
<feature type="transmembrane region" description="Helical" evidence="2">
    <location>
        <begin position="403"/>
        <end position="425"/>
    </location>
</feature>
<accession>A0A365H211</accession>
<feature type="transmembrane region" description="Helical" evidence="2">
    <location>
        <begin position="501"/>
        <end position="523"/>
    </location>
</feature>
<evidence type="ECO:0000256" key="1">
    <source>
        <dbReference type="SAM" id="MobiDB-lite"/>
    </source>
</evidence>
<dbReference type="Proteomes" id="UP000251891">
    <property type="component" value="Unassembled WGS sequence"/>
</dbReference>
<feature type="compositionally biased region" description="Basic and acidic residues" evidence="1">
    <location>
        <begin position="673"/>
        <end position="682"/>
    </location>
</feature>
<keyword evidence="2" id="KW-0812">Transmembrane</keyword>
<dbReference type="OrthoDB" id="4349919at2"/>
<feature type="transmembrane region" description="Helical" evidence="2">
    <location>
        <begin position="370"/>
        <end position="391"/>
    </location>
</feature>
<feature type="transmembrane region" description="Helical" evidence="2">
    <location>
        <begin position="566"/>
        <end position="589"/>
    </location>
</feature>